<gene>
    <name evidence="5" type="ORF">C7M84_024712</name>
</gene>
<proteinExistence type="inferred from homology"/>
<dbReference type="PANTHER" id="PTHR45916:SF1">
    <property type="entry name" value="STRUCTURAL MAINTENANCE OF CHROMOSOMES PROTEIN 5"/>
    <property type="match status" value="1"/>
</dbReference>
<dbReference type="InterPro" id="IPR027417">
    <property type="entry name" value="P-loop_NTPase"/>
</dbReference>
<dbReference type="GO" id="GO:0030915">
    <property type="term" value="C:Smc5-Smc6 complex"/>
    <property type="evidence" value="ECO:0007669"/>
    <property type="project" value="TreeGrafter"/>
</dbReference>
<keyword evidence="6" id="KW-1185">Reference proteome</keyword>
<feature type="coiled-coil region" evidence="4">
    <location>
        <begin position="135"/>
        <end position="189"/>
    </location>
</feature>
<organism evidence="5 6">
    <name type="scientific">Penaeus vannamei</name>
    <name type="common">Whiteleg shrimp</name>
    <name type="synonym">Litopenaeus vannamei</name>
    <dbReference type="NCBI Taxonomy" id="6689"/>
    <lineage>
        <taxon>Eukaryota</taxon>
        <taxon>Metazoa</taxon>
        <taxon>Ecdysozoa</taxon>
        <taxon>Arthropoda</taxon>
        <taxon>Crustacea</taxon>
        <taxon>Multicrustacea</taxon>
        <taxon>Malacostraca</taxon>
        <taxon>Eumalacostraca</taxon>
        <taxon>Eucarida</taxon>
        <taxon>Decapoda</taxon>
        <taxon>Dendrobranchiata</taxon>
        <taxon>Penaeoidea</taxon>
        <taxon>Penaeidae</taxon>
        <taxon>Penaeus</taxon>
    </lineage>
</organism>
<feature type="coiled-coil region" evidence="4">
    <location>
        <begin position="315"/>
        <end position="342"/>
    </location>
</feature>
<sequence length="790" mass="92561">MSNLHNEFKTGNIFRIYIKDFLTFDEIEVTDYIKNGKDVSILETEIFVEGTSSNVVIKRQFDRKKKTVWFLQGKEVSKKVVETKIASLNIQVDNLCQFLPQDRVASFAKMNCIQLLEATEKAVGDASLYEHHDLLRSSGDKMKDLRAKVKELESQLEIAVKKNERLKDAVKNHELKNKLEKEIEQLQTQKLWFLFDVKRRVHMGLKANASEQKTALNKKRGELEPARKKIEKAKKDMVEYKKDIRNRTKFAETKQEEIDKLHKRYQQLEEALQDAQREYKGRELEEQQRMRELSDYRKHLDVLLVQLNNLPQVNDEETKKRLMELTRDIQEASQSMVRLESQRDEVVHSKKESERRIFSTERELVGLQDVARQRLELLNKTNAEAYRAAKWLESNADKFSAPVYPPLCTQLNIKDPKYAKYVEDRVSYQDLVAFVCESKEDMNLFKELMDKQKMRVNVVHSSPADMSQFQPKIPIENLKEFGFLNYMIDVVDAPPAILSYLCRNYSIYRIPIAEKADFDRVPVQLPYFYIGGERYSKAQSRYDKEWSTSIYPVKDARLLHITQDTQRIQQLRETINNSRDMIADAEEKLKQNKTEEHELTKNLEKLRNEKRVLHCRKEERKQMEQRIANKKNQIARHEKSSVNLEAEKAKMTKKIKETISMMIGSMTEQKKKMEVLAEVAVEHSKLMTQAAVTRTSLQILEEDLVSSEQALTTLQESIDRLTREQDAAKADATSTLQELLHSLGVRDYKDITNEIRERFRNSNLEETEQKLHQLEAHRDCLITANDSVSN</sequence>
<dbReference type="GO" id="GO:0000724">
    <property type="term" value="P:double-strand break repair via homologous recombination"/>
    <property type="evidence" value="ECO:0007669"/>
    <property type="project" value="TreeGrafter"/>
</dbReference>
<feature type="coiled-coil region" evidence="4">
    <location>
        <begin position="216"/>
        <end position="285"/>
    </location>
</feature>
<dbReference type="SUPFAM" id="SSF52540">
    <property type="entry name" value="P-loop containing nucleoside triphosphate hydrolases"/>
    <property type="match status" value="1"/>
</dbReference>
<feature type="coiled-coil region" evidence="4">
    <location>
        <begin position="568"/>
        <end position="654"/>
    </location>
</feature>
<dbReference type="Proteomes" id="UP000283509">
    <property type="component" value="Unassembled WGS sequence"/>
</dbReference>
<reference evidence="5 6" key="2">
    <citation type="submission" date="2019-01" db="EMBL/GenBank/DDBJ databases">
        <title>The decoding of complex shrimp genome reveals the adaptation for benthos swimmer, frequently molting mechanism and breeding impact on genome.</title>
        <authorList>
            <person name="Sun Y."/>
            <person name="Gao Y."/>
            <person name="Yu Y."/>
        </authorList>
    </citation>
    <scope>NUCLEOTIDE SEQUENCE [LARGE SCALE GENOMIC DNA]</scope>
    <source>
        <tissue evidence="5">Muscle</tissue>
    </source>
</reference>
<dbReference type="STRING" id="6689.A0A3R7NAV3"/>
<name>A0A3R7NAV3_PENVA</name>
<evidence type="ECO:0000256" key="2">
    <source>
        <dbReference type="ARBA" id="ARBA00018687"/>
    </source>
</evidence>
<reference evidence="5 6" key="1">
    <citation type="submission" date="2018-04" db="EMBL/GenBank/DDBJ databases">
        <authorList>
            <person name="Zhang X."/>
            <person name="Yuan J."/>
            <person name="Li F."/>
            <person name="Xiang J."/>
        </authorList>
    </citation>
    <scope>NUCLEOTIDE SEQUENCE [LARGE SCALE GENOMIC DNA]</scope>
    <source>
        <tissue evidence="5">Muscle</tissue>
    </source>
</reference>
<dbReference type="EMBL" id="QCYY01000882">
    <property type="protein sequence ID" value="ROT82126.1"/>
    <property type="molecule type" value="Genomic_DNA"/>
</dbReference>
<accession>A0A3R7NAV3</accession>
<keyword evidence="3 4" id="KW-0175">Coiled coil</keyword>
<evidence type="ECO:0000313" key="6">
    <source>
        <dbReference type="Proteomes" id="UP000283509"/>
    </source>
</evidence>
<evidence type="ECO:0000256" key="1">
    <source>
        <dbReference type="ARBA" id="ARBA00010171"/>
    </source>
</evidence>
<evidence type="ECO:0000256" key="4">
    <source>
        <dbReference type="SAM" id="Coils"/>
    </source>
</evidence>
<dbReference type="PANTHER" id="PTHR45916">
    <property type="entry name" value="STRUCTURAL MAINTENANCE OF CHROMOSOMES PROTEIN 5"/>
    <property type="match status" value="1"/>
</dbReference>
<comment type="similarity">
    <text evidence="1">Belongs to the SMC family. SMC5 subfamily.</text>
</comment>
<comment type="caution">
    <text evidence="5">The sequence shown here is derived from an EMBL/GenBank/DDBJ whole genome shotgun (WGS) entry which is preliminary data.</text>
</comment>
<dbReference type="Gene3D" id="3.40.50.300">
    <property type="entry name" value="P-loop containing nucleotide triphosphate hydrolases"/>
    <property type="match status" value="1"/>
</dbReference>
<dbReference type="AlphaFoldDB" id="A0A3R7NAV3"/>
<dbReference type="OrthoDB" id="10254973at2759"/>
<feature type="coiled-coil region" evidence="4">
    <location>
        <begin position="697"/>
        <end position="731"/>
    </location>
</feature>
<evidence type="ECO:0000256" key="3">
    <source>
        <dbReference type="ARBA" id="ARBA00023054"/>
    </source>
</evidence>
<evidence type="ECO:0000313" key="5">
    <source>
        <dbReference type="EMBL" id="ROT82126.1"/>
    </source>
</evidence>
<protein>
    <recommendedName>
        <fullName evidence="2">Structural maintenance of chromosomes protein 5</fullName>
    </recommendedName>
</protein>
<dbReference type="GO" id="GO:0003697">
    <property type="term" value="F:single-stranded DNA binding"/>
    <property type="evidence" value="ECO:0007669"/>
    <property type="project" value="TreeGrafter"/>
</dbReference>
<dbReference type="GO" id="GO:0005634">
    <property type="term" value="C:nucleus"/>
    <property type="evidence" value="ECO:0007669"/>
    <property type="project" value="TreeGrafter"/>
</dbReference>